<feature type="transmembrane region" description="Helical" evidence="7">
    <location>
        <begin position="389"/>
        <end position="412"/>
    </location>
</feature>
<evidence type="ECO:0000256" key="4">
    <source>
        <dbReference type="ARBA" id="ARBA00022692"/>
    </source>
</evidence>
<feature type="transmembrane region" description="Helical" evidence="7">
    <location>
        <begin position="364"/>
        <end position="383"/>
    </location>
</feature>
<dbReference type="GO" id="GO:0015293">
    <property type="term" value="F:symporter activity"/>
    <property type="evidence" value="ECO:0007669"/>
    <property type="project" value="UniProtKB-KW"/>
</dbReference>
<feature type="transmembrane region" description="Helical" evidence="7">
    <location>
        <begin position="75"/>
        <end position="97"/>
    </location>
</feature>
<evidence type="ECO:0000313" key="9">
    <source>
        <dbReference type="Proteomes" id="UP000010164"/>
    </source>
</evidence>
<evidence type="ECO:0000256" key="2">
    <source>
        <dbReference type="ARBA" id="ARBA00022448"/>
    </source>
</evidence>
<feature type="transmembrane region" description="Helical" evidence="7">
    <location>
        <begin position="109"/>
        <end position="131"/>
    </location>
</feature>
<dbReference type="Proteomes" id="UP000010164">
    <property type="component" value="Unassembled WGS sequence"/>
</dbReference>
<dbReference type="GO" id="GO:0005886">
    <property type="term" value="C:plasma membrane"/>
    <property type="evidence" value="ECO:0007669"/>
    <property type="project" value="UniProtKB-SubCell"/>
</dbReference>
<evidence type="ECO:0000256" key="1">
    <source>
        <dbReference type="ARBA" id="ARBA00004651"/>
    </source>
</evidence>
<comment type="subcellular location">
    <subcellularLocation>
        <location evidence="1">Cell membrane</location>
        <topology evidence="1">Multi-pass membrane protein</topology>
    </subcellularLocation>
</comment>
<proteinExistence type="predicted"/>
<evidence type="ECO:0000313" key="8">
    <source>
        <dbReference type="EMBL" id="EKF73537.1"/>
    </source>
</evidence>
<dbReference type="EMBL" id="AMRJ01000024">
    <property type="protein sequence ID" value="EKF73537.1"/>
    <property type="molecule type" value="Genomic_DNA"/>
</dbReference>
<gene>
    <name evidence="8" type="ORF">A11A3_13405</name>
</gene>
<accession>L0WBR3</accession>
<dbReference type="PRINTS" id="PR00173">
    <property type="entry name" value="EDTRNSPORT"/>
</dbReference>
<feature type="transmembrane region" description="Helical" evidence="7">
    <location>
        <begin position="32"/>
        <end position="55"/>
    </location>
</feature>
<dbReference type="InterPro" id="IPR001991">
    <property type="entry name" value="Na-dicarboxylate_symporter"/>
</dbReference>
<dbReference type="PANTHER" id="PTHR42865:SF7">
    <property type="entry name" value="PROTON_GLUTAMATE-ASPARTATE SYMPORTER"/>
    <property type="match status" value="1"/>
</dbReference>
<keyword evidence="4 7" id="KW-0812">Transmembrane</keyword>
<feature type="transmembrane region" description="Helical" evidence="7">
    <location>
        <begin position="258"/>
        <end position="279"/>
    </location>
</feature>
<name>L0WBR3_9GAMM</name>
<feature type="transmembrane region" description="Helical" evidence="7">
    <location>
        <begin position="227"/>
        <end position="246"/>
    </location>
</feature>
<dbReference type="OrthoDB" id="9766690at2"/>
<dbReference type="GO" id="GO:0006835">
    <property type="term" value="P:dicarboxylic acid transport"/>
    <property type="evidence" value="ECO:0007669"/>
    <property type="project" value="TreeGrafter"/>
</dbReference>
<evidence type="ECO:0000256" key="5">
    <source>
        <dbReference type="ARBA" id="ARBA00022989"/>
    </source>
</evidence>
<reference evidence="8 9" key="1">
    <citation type="journal article" date="2012" name="J. Bacteriol.">
        <title>Genome Sequence of the Alkane-Degrading Bacterium Alcanivorax hongdengensis Type Strain A-11-3.</title>
        <authorList>
            <person name="Lai Q."/>
            <person name="Shao Z."/>
        </authorList>
    </citation>
    <scope>NUCLEOTIDE SEQUENCE [LARGE SCALE GENOMIC DNA]</scope>
    <source>
        <strain evidence="8 9">A-11-3</strain>
    </source>
</reference>
<keyword evidence="3" id="KW-1003">Cell membrane</keyword>
<dbReference type="AlphaFoldDB" id="L0WBR3"/>
<keyword evidence="2" id="KW-0813">Transport</keyword>
<keyword evidence="5 7" id="KW-1133">Transmembrane helix</keyword>
<dbReference type="RefSeq" id="WP_008929851.1">
    <property type="nucleotide sequence ID" value="NZ_AMRJ01000024.1"/>
</dbReference>
<keyword evidence="9" id="KW-1185">Reference proteome</keyword>
<evidence type="ECO:0000256" key="6">
    <source>
        <dbReference type="ARBA" id="ARBA00023136"/>
    </source>
</evidence>
<dbReference type="Pfam" id="PF00375">
    <property type="entry name" value="SDF"/>
    <property type="match status" value="1"/>
</dbReference>
<organism evidence="8 9">
    <name type="scientific">Alcanivorax hongdengensis A-11-3</name>
    <dbReference type="NCBI Taxonomy" id="1177179"/>
    <lineage>
        <taxon>Bacteria</taxon>
        <taxon>Pseudomonadati</taxon>
        <taxon>Pseudomonadota</taxon>
        <taxon>Gammaproteobacteria</taxon>
        <taxon>Oceanospirillales</taxon>
        <taxon>Alcanivoracaceae</taxon>
        <taxon>Alcanivorax</taxon>
    </lineage>
</organism>
<evidence type="ECO:0000256" key="7">
    <source>
        <dbReference type="SAM" id="Phobius"/>
    </source>
</evidence>
<dbReference type="PATRIC" id="fig|1177179.3.peg.2664"/>
<evidence type="ECO:0000256" key="3">
    <source>
        <dbReference type="ARBA" id="ARBA00022475"/>
    </source>
</evidence>
<dbReference type="STRING" id="1177179.A11A3_13405"/>
<feature type="transmembrane region" description="Helical" evidence="7">
    <location>
        <begin position="188"/>
        <end position="206"/>
    </location>
</feature>
<dbReference type="PANTHER" id="PTHR42865">
    <property type="entry name" value="PROTON/GLUTAMATE-ASPARTATE SYMPORTER"/>
    <property type="match status" value="1"/>
</dbReference>
<dbReference type="Gene3D" id="1.10.3860.10">
    <property type="entry name" value="Sodium:dicarboxylate symporter"/>
    <property type="match status" value="1"/>
</dbReference>
<dbReference type="InterPro" id="IPR036458">
    <property type="entry name" value="Na:dicarbo_symporter_sf"/>
</dbReference>
<keyword evidence="6 7" id="KW-0472">Membrane</keyword>
<comment type="caution">
    <text evidence="8">The sequence shown here is derived from an EMBL/GenBank/DDBJ whole genome shotgun (WGS) entry which is preliminary data.</text>
</comment>
<dbReference type="SUPFAM" id="SSF118215">
    <property type="entry name" value="Proton glutamate symport protein"/>
    <property type="match status" value="1"/>
</dbReference>
<dbReference type="eggNOG" id="COG1301">
    <property type="taxonomic scope" value="Bacteria"/>
</dbReference>
<sequence>MAGKSRLFAVPGPSRSLKQLSSSLTNLVQGRLWLKVLLAMVAGIVTGMALGPSVGWVRPDTGVVIGNWLAFPGQLFLAVIQMVVIPLVFASIIRGLAAGENLEQLRRMGLVVVGYFVATTAAAAAIGLWIANLIQPGRFLSPDQLQVQAAGLPADITPLDGPSFSAIPDKLLGLLPGNPLQSMVEGQMLQVVIFAVMVGVALISMSKKEATPMLELLGSLQQVCMTVVRWAMLLAPIAVFGLMARLTSQTGLDALLGMAVYVLTVLAGLLLLLAGYLALVSLFGKLLPRGFLGAVREVVLLAFSTSSSAAVMPLSIKTAEDKLQVRPAISQFVIPLGATINMNGTALYQAIAAVFLAQVFNIDIGLGGMALVVIMAVGASIGSPGTPGVGIVILATTLATIGVPPSGIALIMGVDRILDMSRTAINVTGDLVAARLLDKWMPQETVATSQPAS</sequence>
<protein>
    <submittedName>
        <fullName evidence="8">Proton/sodium-glutamate symport protein</fullName>
    </submittedName>
</protein>